<dbReference type="RefSeq" id="WP_092650320.1">
    <property type="nucleotide sequence ID" value="NZ_LT629732.1"/>
</dbReference>
<dbReference type="EMBL" id="LT629732">
    <property type="protein sequence ID" value="SDR79381.1"/>
    <property type="molecule type" value="Genomic_DNA"/>
</dbReference>
<dbReference type="STRING" id="117157.SAMN04489717_0590"/>
<name>A0A1H1LY02_9ACTN</name>
<feature type="transmembrane region" description="Helical" evidence="5">
    <location>
        <begin position="20"/>
        <end position="39"/>
    </location>
</feature>
<reference evidence="7 8" key="1">
    <citation type="submission" date="2016-10" db="EMBL/GenBank/DDBJ databases">
        <authorList>
            <person name="de Groot N.N."/>
        </authorList>
    </citation>
    <scope>NUCLEOTIDE SEQUENCE [LARGE SCALE GENOMIC DNA]</scope>
    <source>
        <strain evidence="7 8">DSM 22024</strain>
    </source>
</reference>
<gene>
    <name evidence="7" type="ORF">SAMN04489717_0590</name>
</gene>
<evidence type="ECO:0000256" key="5">
    <source>
        <dbReference type="SAM" id="Phobius"/>
    </source>
</evidence>
<evidence type="ECO:0000256" key="1">
    <source>
        <dbReference type="ARBA" id="ARBA00004127"/>
    </source>
</evidence>
<evidence type="ECO:0000256" key="4">
    <source>
        <dbReference type="ARBA" id="ARBA00023136"/>
    </source>
</evidence>
<dbReference type="InterPro" id="IPR003807">
    <property type="entry name" value="DUF202"/>
</dbReference>
<evidence type="ECO:0000259" key="6">
    <source>
        <dbReference type="Pfam" id="PF02656"/>
    </source>
</evidence>
<dbReference type="AlphaFoldDB" id="A0A1H1LY02"/>
<keyword evidence="3 5" id="KW-1133">Transmembrane helix</keyword>
<evidence type="ECO:0000313" key="8">
    <source>
        <dbReference type="Proteomes" id="UP000198983"/>
    </source>
</evidence>
<feature type="transmembrane region" description="Helical" evidence="5">
    <location>
        <begin position="51"/>
        <end position="70"/>
    </location>
</feature>
<keyword evidence="2 5" id="KW-0812">Transmembrane</keyword>
<feature type="transmembrane region" description="Helical" evidence="5">
    <location>
        <begin position="90"/>
        <end position="109"/>
    </location>
</feature>
<organism evidence="7 8">
    <name type="scientific">Actinopolymorpha singaporensis</name>
    <dbReference type="NCBI Taxonomy" id="117157"/>
    <lineage>
        <taxon>Bacteria</taxon>
        <taxon>Bacillati</taxon>
        <taxon>Actinomycetota</taxon>
        <taxon>Actinomycetes</taxon>
        <taxon>Propionibacteriales</taxon>
        <taxon>Actinopolymorphaceae</taxon>
        <taxon>Actinopolymorpha</taxon>
    </lineage>
</organism>
<dbReference type="Pfam" id="PF02656">
    <property type="entry name" value="DUF202"/>
    <property type="match status" value="1"/>
</dbReference>
<evidence type="ECO:0000256" key="2">
    <source>
        <dbReference type="ARBA" id="ARBA00022692"/>
    </source>
</evidence>
<evidence type="ECO:0000256" key="3">
    <source>
        <dbReference type="ARBA" id="ARBA00022989"/>
    </source>
</evidence>
<proteinExistence type="predicted"/>
<dbReference type="GO" id="GO:0012505">
    <property type="term" value="C:endomembrane system"/>
    <property type="evidence" value="ECO:0007669"/>
    <property type="project" value="UniProtKB-SubCell"/>
</dbReference>
<feature type="domain" description="DUF202" evidence="6">
    <location>
        <begin position="9"/>
        <end position="75"/>
    </location>
</feature>
<comment type="subcellular location">
    <subcellularLocation>
        <location evidence="1">Endomembrane system</location>
        <topology evidence="1">Multi-pass membrane protein</topology>
    </subcellularLocation>
</comment>
<accession>A0A1H1LY02</accession>
<dbReference type="Proteomes" id="UP000198983">
    <property type="component" value="Chromosome I"/>
</dbReference>
<protein>
    <submittedName>
        <fullName evidence="7">Putative membrane protein</fullName>
    </submittedName>
</protein>
<keyword evidence="4 5" id="KW-0472">Membrane</keyword>
<evidence type="ECO:0000313" key="7">
    <source>
        <dbReference type="EMBL" id="SDR79381.1"/>
    </source>
</evidence>
<sequence>MGGTEPDYRFSLANERTFLAYLRTGLALGAAGVAAVQFLTTVEPGWLRRLFGLVLAVGGIATTLGAYLRWRRTAAAMRRGAPLPATLMPLGLAFTVFVVTALAIYLVAFGQQ</sequence>
<dbReference type="OrthoDB" id="582337at2"/>
<keyword evidence="8" id="KW-1185">Reference proteome</keyword>